<feature type="domain" description="DUF4136" evidence="2">
    <location>
        <begin position="22"/>
        <end position="172"/>
    </location>
</feature>
<dbReference type="EMBL" id="JBHULM010000011">
    <property type="protein sequence ID" value="MFD2543537.1"/>
    <property type="molecule type" value="Genomic_DNA"/>
</dbReference>
<dbReference type="Pfam" id="PF13590">
    <property type="entry name" value="DUF4136"/>
    <property type="match status" value="1"/>
</dbReference>
<dbReference type="InterPro" id="IPR025411">
    <property type="entry name" value="DUF4136"/>
</dbReference>
<proteinExistence type="predicted"/>
<dbReference type="Proteomes" id="UP001597467">
    <property type="component" value="Unassembled WGS sequence"/>
</dbReference>
<accession>A0ABW5K7F4</accession>
<feature type="signal peptide" evidence="1">
    <location>
        <begin position="1"/>
        <end position="18"/>
    </location>
</feature>
<evidence type="ECO:0000256" key="1">
    <source>
        <dbReference type="SAM" id="SignalP"/>
    </source>
</evidence>
<sequence length="175" mass="19567">MRNNFILFSLIILFTACAPIYVATDFEKGTNFSKYKTYNYYQDIETGLSDLEAKRLFYVLDKQLQLQGFSVTENPDFYINIQSKEYKAAQNSAVGVGVGGTGSTVGGGISIGIPVGQEKITRQILFEFVDEKGIGLFWQAETESSFNPNATPEKREAVLQSIVEKVFKNYPPESK</sequence>
<dbReference type="Gene3D" id="3.30.160.670">
    <property type="match status" value="1"/>
</dbReference>
<feature type="chain" id="PRO_5046165854" evidence="1">
    <location>
        <begin position="19"/>
        <end position="175"/>
    </location>
</feature>
<dbReference type="PROSITE" id="PS51257">
    <property type="entry name" value="PROKAR_LIPOPROTEIN"/>
    <property type="match status" value="1"/>
</dbReference>
<reference evidence="4" key="1">
    <citation type="journal article" date="2019" name="Int. J. Syst. Evol. Microbiol.">
        <title>The Global Catalogue of Microorganisms (GCM) 10K type strain sequencing project: providing services to taxonomists for standard genome sequencing and annotation.</title>
        <authorList>
            <consortium name="The Broad Institute Genomics Platform"/>
            <consortium name="The Broad Institute Genome Sequencing Center for Infectious Disease"/>
            <person name="Wu L."/>
            <person name="Ma J."/>
        </authorList>
    </citation>
    <scope>NUCLEOTIDE SEQUENCE [LARGE SCALE GENOMIC DNA]</scope>
    <source>
        <strain evidence="4">KCTC 42808</strain>
    </source>
</reference>
<name>A0ABW5K7F4_9FLAO</name>
<gene>
    <name evidence="3" type="ORF">ACFSSB_14490</name>
</gene>
<dbReference type="RefSeq" id="WP_379905510.1">
    <property type="nucleotide sequence ID" value="NZ_JBHULM010000011.1"/>
</dbReference>
<evidence type="ECO:0000313" key="3">
    <source>
        <dbReference type="EMBL" id="MFD2543537.1"/>
    </source>
</evidence>
<keyword evidence="4" id="KW-1185">Reference proteome</keyword>
<evidence type="ECO:0000313" key="4">
    <source>
        <dbReference type="Proteomes" id="UP001597467"/>
    </source>
</evidence>
<protein>
    <submittedName>
        <fullName evidence="3">DUF4136 domain-containing protein</fullName>
    </submittedName>
</protein>
<organism evidence="3 4">
    <name type="scientific">Lacinutrix gracilariae</name>
    <dbReference type="NCBI Taxonomy" id="1747198"/>
    <lineage>
        <taxon>Bacteria</taxon>
        <taxon>Pseudomonadati</taxon>
        <taxon>Bacteroidota</taxon>
        <taxon>Flavobacteriia</taxon>
        <taxon>Flavobacteriales</taxon>
        <taxon>Flavobacteriaceae</taxon>
        <taxon>Lacinutrix</taxon>
    </lineage>
</organism>
<comment type="caution">
    <text evidence="3">The sequence shown here is derived from an EMBL/GenBank/DDBJ whole genome shotgun (WGS) entry which is preliminary data.</text>
</comment>
<evidence type="ECO:0000259" key="2">
    <source>
        <dbReference type="Pfam" id="PF13590"/>
    </source>
</evidence>
<keyword evidence="1" id="KW-0732">Signal</keyword>